<evidence type="ECO:0000256" key="1">
    <source>
        <dbReference type="ARBA" id="ARBA00004430"/>
    </source>
</evidence>
<gene>
    <name evidence="6" type="ORF">MELIAE_LOCUS8782</name>
</gene>
<dbReference type="PROSITE" id="PS50005">
    <property type="entry name" value="TPR"/>
    <property type="match status" value="2"/>
</dbReference>
<feature type="compositionally biased region" description="Polar residues" evidence="5">
    <location>
        <begin position="300"/>
        <end position="313"/>
    </location>
</feature>
<protein>
    <recommendedName>
        <fullName evidence="2">Outer dynein arm-docking complex subunit 4</fullName>
    </recommendedName>
    <alternativeName>
        <fullName evidence="3">Tetratricopeptide repeat protein 25</fullName>
    </alternativeName>
</protein>
<reference evidence="6" key="1">
    <citation type="submission" date="2021-12" db="EMBL/GenBank/DDBJ databases">
        <authorList>
            <person name="King R."/>
        </authorList>
    </citation>
    <scope>NUCLEOTIDE SEQUENCE</scope>
</reference>
<feature type="region of interest" description="Disordered" evidence="5">
    <location>
        <begin position="275"/>
        <end position="334"/>
    </location>
</feature>
<dbReference type="SMART" id="SM00028">
    <property type="entry name" value="TPR"/>
    <property type="match status" value="3"/>
</dbReference>
<evidence type="ECO:0000256" key="5">
    <source>
        <dbReference type="SAM" id="MobiDB-lite"/>
    </source>
</evidence>
<keyword evidence="7" id="KW-1185">Reference proteome</keyword>
<feature type="region of interest" description="Disordered" evidence="5">
    <location>
        <begin position="70"/>
        <end position="97"/>
    </location>
</feature>
<dbReference type="SUPFAM" id="SSF48452">
    <property type="entry name" value="TPR-like"/>
    <property type="match status" value="1"/>
</dbReference>
<dbReference type="PANTHER" id="PTHR23040">
    <property type="match status" value="1"/>
</dbReference>
<dbReference type="GO" id="GO:0005930">
    <property type="term" value="C:axoneme"/>
    <property type="evidence" value="ECO:0007669"/>
    <property type="project" value="UniProtKB-SubCell"/>
</dbReference>
<dbReference type="Gene3D" id="1.25.40.10">
    <property type="entry name" value="Tetratricopeptide repeat domain"/>
    <property type="match status" value="1"/>
</dbReference>
<feature type="compositionally biased region" description="Basic residues" evidence="5">
    <location>
        <begin position="83"/>
        <end position="95"/>
    </location>
</feature>
<evidence type="ECO:0000256" key="4">
    <source>
        <dbReference type="PROSITE-ProRule" id="PRU00339"/>
    </source>
</evidence>
<dbReference type="EMBL" id="OV121136">
    <property type="protein sequence ID" value="CAH0558269.1"/>
    <property type="molecule type" value="Genomic_DNA"/>
</dbReference>
<organism evidence="6 7">
    <name type="scientific">Brassicogethes aeneus</name>
    <name type="common">Rape pollen beetle</name>
    <name type="synonym">Meligethes aeneus</name>
    <dbReference type="NCBI Taxonomy" id="1431903"/>
    <lineage>
        <taxon>Eukaryota</taxon>
        <taxon>Metazoa</taxon>
        <taxon>Ecdysozoa</taxon>
        <taxon>Arthropoda</taxon>
        <taxon>Hexapoda</taxon>
        <taxon>Insecta</taxon>
        <taxon>Pterygota</taxon>
        <taxon>Neoptera</taxon>
        <taxon>Endopterygota</taxon>
        <taxon>Coleoptera</taxon>
        <taxon>Polyphaga</taxon>
        <taxon>Cucujiformia</taxon>
        <taxon>Nitidulidae</taxon>
        <taxon>Meligethinae</taxon>
        <taxon>Brassicogethes</taxon>
    </lineage>
</organism>
<feature type="compositionally biased region" description="Basic and acidic residues" evidence="5">
    <location>
        <begin position="37"/>
        <end position="58"/>
    </location>
</feature>
<feature type="region of interest" description="Disordered" evidence="5">
    <location>
        <begin position="36"/>
        <end position="58"/>
    </location>
</feature>
<dbReference type="InterPro" id="IPR040111">
    <property type="entry name" value="ODAD4"/>
</dbReference>
<sequence length="396" mass="44979">MATSIQQHVNRLNVAREAELLQSFVRVNVDDDVEVDNGGKERINLPQEAKKDDKDEGDVAKAKNVTFDDTNRQQEGSSASKEFKKKVKRRRRRSTRHEELYCDKDRAAAVNLGSKDIKQSLKLKRKQDRSEILQIPEEAEPATFLALGKHEMRRGDFRISFNFISKALELNPFDKNALVARSKCLILMGRPEEALIDAETALKEDPKFLRAIYQKAEAMYYLGNFEHSLMYYHRGLHIRPDHEGFKLGVHKAQKAIENALGSGFGGRVSSGTTSIVGSLDSNPTSSGSSRSNSGSIQSTPKSRSSKISTPTTINNNNNNNNNSNNNVRKLKSTKDSRLLRELGKDKEYLDSLINNPNIKCKFKENDDKIETCIKETMDYLNKRQEFWRQQMPPKLN</sequence>
<evidence type="ECO:0000256" key="2">
    <source>
        <dbReference type="ARBA" id="ARBA00034139"/>
    </source>
</evidence>
<evidence type="ECO:0000313" key="6">
    <source>
        <dbReference type="EMBL" id="CAH0558269.1"/>
    </source>
</evidence>
<dbReference type="OrthoDB" id="245563at2759"/>
<dbReference type="Proteomes" id="UP001154078">
    <property type="component" value="Chromosome 5"/>
</dbReference>
<proteinExistence type="predicted"/>
<comment type="subcellular location">
    <subcellularLocation>
        <location evidence="1">Cytoplasm</location>
        <location evidence="1">Cytoskeleton</location>
        <location evidence="1">Cilium axoneme</location>
    </subcellularLocation>
</comment>
<feature type="compositionally biased region" description="Low complexity" evidence="5">
    <location>
        <begin position="314"/>
        <end position="326"/>
    </location>
</feature>
<keyword evidence="4" id="KW-0802">TPR repeat</keyword>
<dbReference type="InterPro" id="IPR019734">
    <property type="entry name" value="TPR_rpt"/>
</dbReference>
<evidence type="ECO:0000256" key="3">
    <source>
        <dbReference type="ARBA" id="ARBA00034143"/>
    </source>
</evidence>
<feature type="repeat" description="TPR" evidence="4">
    <location>
        <begin position="209"/>
        <end position="242"/>
    </location>
</feature>
<name>A0A9P0FIV8_BRAAE</name>
<evidence type="ECO:0000313" key="7">
    <source>
        <dbReference type="Proteomes" id="UP001154078"/>
    </source>
</evidence>
<feature type="repeat" description="TPR" evidence="4">
    <location>
        <begin position="141"/>
        <end position="174"/>
    </location>
</feature>
<dbReference type="PANTHER" id="PTHR23040:SF2">
    <property type="entry name" value="OUTER DYNEIN ARM-DOCKING COMPLEX SUBUNIT 4"/>
    <property type="match status" value="1"/>
</dbReference>
<dbReference type="AlphaFoldDB" id="A0A9P0FIV8"/>
<feature type="compositionally biased region" description="Low complexity" evidence="5">
    <location>
        <begin position="281"/>
        <end position="299"/>
    </location>
</feature>
<dbReference type="InterPro" id="IPR011990">
    <property type="entry name" value="TPR-like_helical_dom_sf"/>
</dbReference>
<accession>A0A9P0FIV8</accession>